<sequence>MSIDYTQHDHLDHIVTITINRPEARNSLDMAHFRDLAHAWAAFRDDANAWVAVITGVGHDFCTGADLKKFIPELTGDLPRPEGWNKDDAIHAVLHRFPVYKPIVAAVNGTCRGRLRNAGPDRHPGGRTRGAVRGDGAQTRTFRGWR</sequence>
<dbReference type="InterPro" id="IPR029045">
    <property type="entry name" value="ClpP/crotonase-like_dom_sf"/>
</dbReference>
<evidence type="ECO:0008006" key="5">
    <source>
        <dbReference type="Google" id="ProtNLM"/>
    </source>
</evidence>
<dbReference type="Proteomes" id="UP000516380">
    <property type="component" value="Chromosome"/>
</dbReference>
<feature type="region of interest" description="Disordered" evidence="2">
    <location>
        <begin position="116"/>
        <end position="146"/>
    </location>
</feature>
<dbReference type="PANTHER" id="PTHR43802:SF1">
    <property type="entry name" value="IP11341P-RELATED"/>
    <property type="match status" value="1"/>
</dbReference>
<dbReference type="Pfam" id="PF00378">
    <property type="entry name" value="ECH_1"/>
    <property type="match status" value="1"/>
</dbReference>
<reference evidence="3 4" key="1">
    <citation type="submission" date="2020-07" db="EMBL/GenBank/DDBJ databases">
        <title>Mycobacterium kansasii (former subtype) with zoonotic potential isolated from diseased indoor pet cat, Japan.</title>
        <authorList>
            <person name="Fukano H."/>
            <person name="Terazono T."/>
            <person name="Hoshino Y."/>
        </authorList>
    </citation>
    <scope>NUCLEOTIDE SEQUENCE [LARGE SCALE GENOMIC DNA]</scope>
    <source>
        <strain evidence="3 4">Kuro-I</strain>
    </source>
</reference>
<protein>
    <recommendedName>
        <fullName evidence="5">Enoyl-CoA hydratase/isomerase family protein</fullName>
    </recommendedName>
</protein>
<keyword evidence="4" id="KW-1185">Reference proteome</keyword>
<evidence type="ECO:0000313" key="4">
    <source>
        <dbReference type="Proteomes" id="UP000516380"/>
    </source>
</evidence>
<dbReference type="PANTHER" id="PTHR43802">
    <property type="entry name" value="ENOYL-COA HYDRATASE"/>
    <property type="match status" value="1"/>
</dbReference>
<organism evidence="3 4">
    <name type="scientific">Mycobacterium kansasii</name>
    <dbReference type="NCBI Taxonomy" id="1768"/>
    <lineage>
        <taxon>Bacteria</taxon>
        <taxon>Bacillati</taxon>
        <taxon>Actinomycetota</taxon>
        <taxon>Actinomycetes</taxon>
        <taxon>Mycobacteriales</taxon>
        <taxon>Mycobacteriaceae</taxon>
        <taxon>Mycobacterium</taxon>
    </lineage>
</organism>
<accession>A0A7G1IE39</accession>
<evidence type="ECO:0000313" key="3">
    <source>
        <dbReference type="EMBL" id="BCI88152.1"/>
    </source>
</evidence>
<dbReference type="InterPro" id="IPR001753">
    <property type="entry name" value="Enoyl-CoA_hydra/iso"/>
</dbReference>
<comment type="similarity">
    <text evidence="1">Belongs to the enoyl-CoA hydratase/isomerase family.</text>
</comment>
<dbReference type="Gene3D" id="3.90.226.10">
    <property type="entry name" value="2-enoyl-CoA Hydratase, Chain A, domain 1"/>
    <property type="match status" value="1"/>
</dbReference>
<evidence type="ECO:0000256" key="2">
    <source>
        <dbReference type="SAM" id="MobiDB-lite"/>
    </source>
</evidence>
<dbReference type="EMBL" id="AP023343">
    <property type="protein sequence ID" value="BCI88152.1"/>
    <property type="molecule type" value="Genomic_DNA"/>
</dbReference>
<dbReference type="CDD" id="cd06558">
    <property type="entry name" value="crotonase-like"/>
    <property type="match status" value="1"/>
</dbReference>
<name>A0A7G1IE39_MYCKA</name>
<dbReference type="SUPFAM" id="SSF52096">
    <property type="entry name" value="ClpP/crotonase"/>
    <property type="match status" value="1"/>
</dbReference>
<evidence type="ECO:0000256" key="1">
    <source>
        <dbReference type="ARBA" id="ARBA00005254"/>
    </source>
</evidence>
<proteinExistence type="inferred from homology"/>
<gene>
    <name evidence="3" type="ORF">NIIDMKKI_33580</name>
</gene>
<dbReference type="AlphaFoldDB" id="A0A7G1IE39"/>
<dbReference type="GO" id="GO:0003824">
    <property type="term" value="F:catalytic activity"/>
    <property type="evidence" value="ECO:0007669"/>
    <property type="project" value="UniProtKB-ARBA"/>
</dbReference>